<dbReference type="GO" id="GO:0016787">
    <property type="term" value="F:hydrolase activity"/>
    <property type="evidence" value="ECO:0007669"/>
    <property type="project" value="UniProtKB-KW"/>
</dbReference>
<keyword evidence="3 8" id="KW-0378">Hydrolase</keyword>
<dbReference type="PANTHER" id="PTHR34142:SF1">
    <property type="entry name" value="GLYCOSIDE HYDROLASE FAMILY 5 DOMAIN-CONTAINING PROTEIN"/>
    <property type="match status" value="1"/>
</dbReference>
<feature type="domain" description="Glycoside hydrolase family 5" evidence="9">
    <location>
        <begin position="31"/>
        <end position="283"/>
    </location>
</feature>
<dbReference type="RefSeq" id="WP_342759203.1">
    <property type="nucleotide sequence ID" value="NZ_CP146256.1"/>
</dbReference>
<keyword evidence="11" id="KW-1185">Reference proteome</keyword>
<dbReference type="Proteomes" id="UP001451571">
    <property type="component" value="Chromosome"/>
</dbReference>
<evidence type="ECO:0000256" key="8">
    <source>
        <dbReference type="RuleBase" id="RU361153"/>
    </source>
</evidence>
<evidence type="ECO:0000256" key="1">
    <source>
        <dbReference type="ARBA" id="ARBA00000966"/>
    </source>
</evidence>
<keyword evidence="4" id="KW-0136">Cellulose degradation</keyword>
<comment type="catalytic activity">
    <reaction evidence="1">
        <text>Endohydrolysis of (1-&gt;4)-beta-D-glucosidic linkages in cellulose, lichenin and cereal beta-D-glucans.</text>
        <dbReference type="EC" id="3.2.1.4"/>
    </reaction>
</comment>
<keyword evidence="6 8" id="KW-0326">Glycosidase</keyword>
<proteinExistence type="inferred from homology"/>
<reference evidence="10 11" key="1">
    <citation type="submission" date="2024-02" db="EMBL/GenBank/DDBJ databases">
        <title>Bacterial strain from lacustrine sediment.</title>
        <authorList>
            <person name="Petit C."/>
            <person name="Fadhlaoui K."/>
        </authorList>
    </citation>
    <scope>NUCLEOTIDE SEQUENCE [LARGE SCALE GENOMIC DNA]</scope>
    <source>
        <strain evidence="10 11">IPX-CK</strain>
    </source>
</reference>
<comment type="similarity">
    <text evidence="8">Belongs to the glycosyl hydrolase 5 (cellulase A) family.</text>
</comment>
<dbReference type="Gene3D" id="3.20.20.80">
    <property type="entry name" value="Glycosidases"/>
    <property type="match status" value="1"/>
</dbReference>
<dbReference type="InterPro" id="IPR017853">
    <property type="entry name" value="GH"/>
</dbReference>
<evidence type="ECO:0000313" key="11">
    <source>
        <dbReference type="Proteomes" id="UP001451571"/>
    </source>
</evidence>
<dbReference type="Pfam" id="PF00150">
    <property type="entry name" value="Cellulase"/>
    <property type="match status" value="1"/>
</dbReference>
<evidence type="ECO:0000256" key="6">
    <source>
        <dbReference type="ARBA" id="ARBA00023295"/>
    </source>
</evidence>
<organism evidence="10 11">
    <name type="scientific">Kineothrix sedimenti</name>
    <dbReference type="NCBI Taxonomy" id="3123317"/>
    <lineage>
        <taxon>Bacteria</taxon>
        <taxon>Bacillati</taxon>
        <taxon>Bacillota</taxon>
        <taxon>Clostridia</taxon>
        <taxon>Lachnospirales</taxon>
        <taxon>Lachnospiraceae</taxon>
        <taxon>Kineothrix</taxon>
    </lineage>
</organism>
<keyword evidence="7" id="KW-0624">Polysaccharide degradation</keyword>
<dbReference type="EMBL" id="CP146256">
    <property type="protein sequence ID" value="XAH75636.1"/>
    <property type="molecule type" value="Genomic_DNA"/>
</dbReference>
<dbReference type="PROSITE" id="PS00659">
    <property type="entry name" value="GLYCOSYL_HYDROL_F5"/>
    <property type="match status" value="1"/>
</dbReference>
<name>A0ABZ3EZG6_9FIRM</name>
<sequence length="316" mass="35733">MGDAVNKNVKMTGTTPVERYGALSVKGNQLVDRNGNAVALRGVSTHGLSWYPQYVNQESFRFMRDEWGIEVVRLAMYTAEHNGYCVGDDDNRRMVKDVIHKGVLAAADLGLYVIIDWHILSDGNPGQNKEQSLAFFKESSKRYREYDNVIYEICNEPNGNVGWPEIKGYADEVIPVIRQNHETAIILVGTPTWSQEVDKAQEDPITGYNNLMYVLHFYADTHREELRSKLKQAHDGGLPIFVSEFGICDASGSGAVNVEEADKWIELLESRNISYIAWNLSNKEETSAFFKSSCTKTTDYDYGDLSESAKWFIQTK</sequence>
<keyword evidence="5" id="KW-0119">Carbohydrate metabolism</keyword>
<evidence type="ECO:0000259" key="9">
    <source>
        <dbReference type="Pfam" id="PF00150"/>
    </source>
</evidence>
<evidence type="ECO:0000256" key="4">
    <source>
        <dbReference type="ARBA" id="ARBA00023001"/>
    </source>
</evidence>
<evidence type="ECO:0000313" key="10">
    <source>
        <dbReference type="EMBL" id="XAH75636.1"/>
    </source>
</evidence>
<evidence type="ECO:0000256" key="5">
    <source>
        <dbReference type="ARBA" id="ARBA00023277"/>
    </source>
</evidence>
<gene>
    <name evidence="10" type="ORF">V6984_07730</name>
</gene>
<evidence type="ECO:0000256" key="2">
    <source>
        <dbReference type="ARBA" id="ARBA00012601"/>
    </source>
</evidence>
<evidence type="ECO:0000256" key="3">
    <source>
        <dbReference type="ARBA" id="ARBA00022801"/>
    </source>
</evidence>
<dbReference type="SUPFAM" id="SSF51445">
    <property type="entry name" value="(Trans)glycosidases"/>
    <property type="match status" value="1"/>
</dbReference>
<dbReference type="EC" id="3.2.1.4" evidence="2"/>
<dbReference type="PANTHER" id="PTHR34142">
    <property type="entry name" value="ENDO-BETA-1,4-GLUCANASE A"/>
    <property type="match status" value="1"/>
</dbReference>
<accession>A0ABZ3EZG6</accession>
<dbReference type="InterPro" id="IPR018087">
    <property type="entry name" value="Glyco_hydro_5_CS"/>
</dbReference>
<dbReference type="InterPro" id="IPR001547">
    <property type="entry name" value="Glyco_hydro_5"/>
</dbReference>
<evidence type="ECO:0000256" key="7">
    <source>
        <dbReference type="ARBA" id="ARBA00023326"/>
    </source>
</evidence>
<protein>
    <recommendedName>
        <fullName evidence="2">cellulase</fullName>
        <ecNumber evidence="2">3.2.1.4</ecNumber>
    </recommendedName>
</protein>